<comment type="similarity">
    <text evidence="5">Belongs to the protein kinase superfamily. Ser/Thr protein kinase family. GCN2 subfamily.</text>
</comment>
<keyword evidence="3" id="KW-0418">Kinase</keyword>
<dbReference type="PANTHER" id="PTHR11042:SF91">
    <property type="entry name" value="EUKARYOTIC TRANSLATION INITIATION FACTOR 2-ALPHA KINASE"/>
    <property type="match status" value="1"/>
</dbReference>
<proteinExistence type="inferred from homology"/>
<dbReference type="InterPro" id="IPR009091">
    <property type="entry name" value="RCC1/BLIP-II"/>
</dbReference>
<reference evidence="8" key="1">
    <citation type="submission" date="2020-11" db="EMBL/GenBank/DDBJ databases">
        <authorList>
            <person name="Tran Van P."/>
        </authorList>
    </citation>
    <scope>NUCLEOTIDE SEQUENCE</scope>
</reference>
<evidence type="ECO:0000256" key="4">
    <source>
        <dbReference type="ARBA" id="ARBA00022840"/>
    </source>
</evidence>
<dbReference type="Pfam" id="PF00415">
    <property type="entry name" value="RCC1"/>
    <property type="match status" value="1"/>
</dbReference>
<evidence type="ECO:0000259" key="7">
    <source>
        <dbReference type="PROSITE" id="PS50011"/>
    </source>
</evidence>
<organism evidence="8">
    <name type="scientific">Medioppia subpectinata</name>
    <dbReference type="NCBI Taxonomy" id="1979941"/>
    <lineage>
        <taxon>Eukaryota</taxon>
        <taxon>Metazoa</taxon>
        <taxon>Ecdysozoa</taxon>
        <taxon>Arthropoda</taxon>
        <taxon>Chelicerata</taxon>
        <taxon>Arachnida</taxon>
        <taxon>Acari</taxon>
        <taxon>Acariformes</taxon>
        <taxon>Sarcoptiformes</taxon>
        <taxon>Oribatida</taxon>
        <taxon>Brachypylina</taxon>
        <taxon>Oppioidea</taxon>
        <taxon>Oppiidae</taxon>
        <taxon>Medioppia</taxon>
    </lineage>
</organism>
<dbReference type="GO" id="GO:0004694">
    <property type="term" value="F:eukaryotic translation initiation factor 2alpha kinase activity"/>
    <property type="evidence" value="ECO:0007669"/>
    <property type="project" value="TreeGrafter"/>
</dbReference>
<dbReference type="SUPFAM" id="SSF50985">
    <property type="entry name" value="RCC1/BLIP-II"/>
    <property type="match status" value="1"/>
</dbReference>
<evidence type="ECO:0000313" key="8">
    <source>
        <dbReference type="EMBL" id="CAD7620746.1"/>
    </source>
</evidence>
<dbReference type="GO" id="GO:0005737">
    <property type="term" value="C:cytoplasm"/>
    <property type="evidence" value="ECO:0007669"/>
    <property type="project" value="TreeGrafter"/>
</dbReference>
<dbReference type="InterPro" id="IPR000408">
    <property type="entry name" value="Reg_chr_condens"/>
</dbReference>
<evidence type="ECO:0000256" key="1">
    <source>
        <dbReference type="ARBA" id="ARBA00022679"/>
    </source>
</evidence>
<dbReference type="InterPro" id="IPR050339">
    <property type="entry name" value="CC_SR_Kinase"/>
</dbReference>
<dbReference type="PANTHER" id="PTHR11042">
    <property type="entry name" value="EUKARYOTIC TRANSLATION INITIATION FACTOR 2-ALPHA KINASE EIF2-ALPHA KINASE -RELATED"/>
    <property type="match status" value="1"/>
</dbReference>
<accession>A0A7R9KDM3</accession>
<dbReference type="Gene3D" id="1.10.510.10">
    <property type="entry name" value="Transferase(Phosphotransferase) domain 1"/>
    <property type="match status" value="1"/>
</dbReference>
<dbReference type="AlphaFoldDB" id="A0A7R9KDM3"/>
<feature type="domain" description="Protein kinase" evidence="7">
    <location>
        <begin position="1"/>
        <end position="327"/>
    </location>
</feature>
<keyword evidence="2" id="KW-0547">Nucleotide-binding</keyword>
<protein>
    <recommendedName>
        <fullName evidence="7">Protein kinase domain-containing protein</fullName>
    </recommendedName>
</protein>
<dbReference type="Gene3D" id="2.130.10.30">
    <property type="entry name" value="Regulator of chromosome condensation 1/beta-lactamase-inhibitor protein II"/>
    <property type="match status" value="1"/>
</dbReference>
<dbReference type="GO" id="GO:0005634">
    <property type="term" value="C:nucleus"/>
    <property type="evidence" value="ECO:0007669"/>
    <property type="project" value="TreeGrafter"/>
</dbReference>
<dbReference type="GO" id="GO:0005524">
    <property type="term" value="F:ATP binding"/>
    <property type="evidence" value="ECO:0007669"/>
    <property type="project" value="UniProtKB-KW"/>
</dbReference>
<dbReference type="SUPFAM" id="SSF56112">
    <property type="entry name" value="Protein kinase-like (PK-like)"/>
    <property type="match status" value="1"/>
</dbReference>
<keyword evidence="1" id="KW-0808">Transferase</keyword>
<dbReference type="EMBL" id="OC854909">
    <property type="protein sequence ID" value="CAD7620746.1"/>
    <property type="molecule type" value="Genomic_DNA"/>
</dbReference>
<evidence type="ECO:0000256" key="5">
    <source>
        <dbReference type="ARBA" id="ARBA00037982"/>
    </source>
</evidence>
<evidence type="ECO:0000256" key="3">
    <source>
        <dbReference type="ARBA" id="ARBA00022777"/>
    </source>
</evidence>
<dbReference type="EMBL" id="CAJPIZ010000334">
    <property type="protein sequence ID" value="CAG2101176.1"/>
    <property type="molecule type" value="Genomic_DNA"/>
</dbReference>
<keyword evidence="4" id="KW-0067">ATP-binding</keyword>
<feature type="repeat" description="RCC1" evidence="6">
    <location>
        <begin position="52"/>
        <end position="103"/>
    </location>
</feature>
<dbReference type="Proteomes" id="UP000759131">
    <property type="component" value="Unassembled WGS sequence"/>
</dbReference>
<dbReference type="Pfam" id="PF00069">
    <property type="entry name" value="Pkinase"/>
    <property type="match status" value="1"/>
</dbReference>
<sequence>MTLPLIRRSASAIVSHTGRPIARNLWPYLSSNIADCSSVICRNFSKQRKISDRVYGLGSNSEGVLGLGHNRPIHTPEEILELRHQNIQQFFVINNFAFALNSEHEIYIWGQYGTCYKSFYTMTTMHPVKEKDLFQYLSFMWKMWRYEQRRAYTTHTFPQDEPQLKYYFLDITQLKTLCAVKATSLPLHPKGRQLVESVEYLHKNNIIHRDLKPDNVLIDNNYRYIKLCDFGLSKSVDVLSDEYKQSSVKHAKNVGDIQYMAPEGQTTEYNHLIDVYSLALIGAEIFEFNTRDIENGNANKWSTNGSTDWRLRPECEIMVKYMNTMNI</sequence>
<dbReference type="InterPro" id="IPR011009">
    <property type="entry name" value="Kinase-like_dom_sf"/>
</dbReference>
<dbReference type="SMART" id="SM00220">
    <property type="entry name" value="S_TKc"/>
    <property type="match status" value="1"/>
</dbReference>
<dbReference type="OrthoDB" id="5337378at2759"/>
<gene>
    <name evidence="8" type="ORF">OSB1V03_LOCUS1227</name>
</gene>
<name>A0A7R9KDM3_9ACAR</name>
<evidence type="ECO:0000256" key="6">
    <source>
        <dbReference type="PROSITE-ProRule" id="PRU00235"/>
    </source>
</evidence>
<dbReference type="InterPro" id="IPR008271">
    <property type="entry name" value="Ser/Thr_kinase_AS"/>
</dbReference>
<dbReference type="PROSITE" id="PS50011">
    <property type="entry name" value="PROTEIN_KINASE_DOM"/>
    <property type="match status" value="1"/>
</dbReference>
<dbReference type="PROSITE" id="PS50012">
    <property type="entry name" value="RCC1_3"/>
    <property type="match status" value="1"/>
</dbReference>
<dbReference type="PROSITE" id="PS00108">
    <property type="entry name" value="PROTEIN_KINASE_ST"/>
    <property type="match status" value="1"/>
</dbReference>
<evidence type="ECO:0000256" key="2">
    <source>
        <dbReference type="ARBA" id="ARBA00022741"/>
    </source>
</evidence>
<keyword evidence="9" id="KW-1185">Reference proteome</keyword>
<evidence type="ECO:0000313" key="9">
    <source>
        <dbReference type="Proteomes" id="UP000759131"/>
    </source>
</evidence>
<dbReference type="InterPro" id="IPR000719">
    <property type="entry name" value="Prot_kinase_dom"/>
</dbReference>